<organism evidence="2 3">
    <name type="scientific">Rhizoctonia solani</name>
    <dbReference type="NCBI Taxonomy" id="456999"/>
    <lineage>
        <taxon>Eukaryota</taxon>
        <taxon>Fungi</taxon>
        <taxon>Dikarya</taxon>
        <taxon>Basidiomycota</taxon>
        <taxon>Agaricomycotina</taxon>
        <taxon>Agaricomycetes</taxon>
        <taxon>Cantharellales</taxon>
        <taxon>Ceratobasidiaceae</taxon>
        <taxon>Rhizoctonia</taxon>
    </lineage>
</organism>
<feature type="region of interest" description="Disordered" evidence="1">
    <location>
        <begin position="69"/>
        <end position="94"/>
    </location>
</feature>
<proteinExistence type="predicted"/>
<gene>
    <name evidence="2" type="ORF">RHS01_10645</name>
</gene>
<reference evidence="2" key="1">
    <citation type="submission" date="2020-09" db="EMBL/GenBank/DDBJ databases">
        <title>Comparative genome analyses of four rice-infecting Rhizoctonia solani isolates reveal extensive enrichment of homogalacturonan modification genes.</title>
        <authorList>
            <person name="Lee D.-Y."/>
            <person name="Jeon J."/>
            <person name="Kim K.-T."/>
            <person name="Cheong K."/>
            <person name="Song H."/>
            <person name="Choi G."/>
            <person name="Ko J."/>
            <person name="Opiyo S.O."/>
            <person name="Zuo S."/>
            <person name="Madhav S."/>
            <person name="Lee Y.-H."/>
            <person name="Wang G.-L."/>
        </authorList>
    </citation>
    <scope>NUCLEOTIDE SEQUENCE</scope>
    <source>
        <strain evidence="2">AG1-IA B2</strain>
    </source>
</reference>
<name>A0A8H7I4G6_9AGAM</name>
<sequence>MLLCAVMLDPLIEMAIPEEEACSRGRKSVVWNNGGKHGMAENGGSTVRMVMAEEAQALSTYHPTFLPRGTTIPLQPRGTTSSSLPNSIYQGWVP</sequence>
<feature type="compositionally biased region" description="Polar residues" evidence="1">
    <location>
        <begin position="77"/>
        <end position="94"/>
    </location>
</feature>
<protein>
    <submittedName>
        <fullName evidence="2">Uncharacterized protein</fullName>
    </submittedName>
</protein>
<dbReference type="AlphaFoldDB" id="A0A8H7I4G6"/>
<evidence type="ECO:0000256" key="1">
    <source>
        <dbReference type="SAM" id="MobiDB-lite"/>
    </source>
</evidence>
<evidence type="ECO:0000313" key="3">
    <source>
        <dbReference type="Proteomes" id="UP000614334"/>
    </source>
</evidence>
<accession>A0A8H7I4G6</accession>
<dbReference type="Proteomes" id="UP000614334">
    <property type="component" value="Unassembled WGS sequence"/>
</dbReference>
<dbReference type="EMBL" id="JACYCF010000035">
    <property type="protein sequence ID" value="KAF8748707.1"/>
    <property type="molecule type" value="Genomic_DNA"/>
</dbReference>
<comment type="caution">
    <text evidence="2">The sequence shown here is derived from an EMBL/GenBank/DDBJ whole genome shotgun (WGS) entry which is preliminary data.</text>
</comment>
<evidence type="ECO:0000313" key="2">
    <source>
        <dbReference type="EMBL" id="KAF8748707.1"/>
    </source>
</evidence>